<dbReference type="EMBL" id="LAZR01055704">
    <property type="protein sequence ID" value="KKK75780.1"/>
    <property type="molecule type" value="Genomic_DNA"/>
</dbReference>
<feature type="non-terminal residue" evidence="1">
    <location>
        <position position="43"/>
    </location>
</feature>
<accession>A0A0F8YPT4</accession>
<reference evidence="1" key="1">
    <citation type="journal article" date="2015" name="Nature">
        <title>Complex archaea that bridge the gap between prokaryotes and eukaryotes.</title>
        <authorList>
            <person name="Spang A."/>
            <person name="Saw J.H."/>
            <person name="Jorgensen S.L."/>
            <person name="Zaremba-Niedzwiedzka K."/>
            <person name="Martijn J."/>
            <person name="Lind A.E."/>
            <person name="van Eijk R."/>
            <person name="Schleper C."/>
            <person name="Guy L."/>
            <person name="Ettema T.J."/>
        </authorList>
    </citation>
    <scope>NUCLEOTIDE SEQUENCE</scope>
</reference>
<gene>
    <name evidence="1" type="ORF">LCGC14_2870270</name>
</gene>
<name>A0A0F8YPT4_9ZZZZ</name>
<comment type="caution">
    <text evidence="1">The sequence shown here is derived from an EMBL/GenBank/DDBJ whole genome shotgun (WGS) entry which is preliminary data.</text>
</comment>
<dbReference type="AlphaFoldDB" id="A0A0F8YPT4"/>
<sequence length="43" mass="4942">MEVLRLGGGQLLRVQGEWAQWPLDQAVRLRPTLTEDTVRELLP</sequence>
<protein>
    <submittedName>
        <fullName evidence="1">Uncharacterized protein</fullName>
    </submittedName>
</protein>
<evidence type="ECO:0000313" key="1">
    <source>
        <dbReference type="EMBL" id="KKK75780.1"/>
    </source>
</evidence>
<proteinExistence type="predicted"/>
<organism evidence="1">
    <name type="scientific">marine sediment metagenome</name>
    <dbReference type="NCBI Taxonomy" id="412755"/>
    <lineage>
        <taxon>unclassified sequences</taxon>
        <taxon>metagenomes</taxon>
        <taxon>ecological metagenomes</taxon>
    </lineage>
</organism>